<evidence type="ECO:0000256" key="1">
    <source>
        <dbReference type="ARBA" id="ARBA00022553"/>
    </source>
</evidence>
<feature type="non-terminal residue" evidence="3">
    <location>
        <position position="1"/>
    </location>
</feature>
<keyword evidence="1" id="KW-0597">Phosphoprotein</keyword>
<accession>X1FI36</accession>
<dbReference type="Gene3D" id="3.40.50.2300">
    <property type="match status" value="1"/>
</dbReference>
<dbReference type="Pfam" id="PF00072">
    <property type="entry name" value="Response_reg"/>
    <property type="match status" value="1"/>
</dbReference>
<dbReference type="PROSITE" id="PS50110">
    <property type="entry name" value="RESPONSE_REGULATORY"/>
    <property type="match status" value="1"/>
</dbReference>
<sequence>RHLLEVNYYDVITANNGKVALELLSTSKRIPEIIISDITMPEMDGYDLFEAVSNNDLLNHIPFIFLSGRNTPEDVRFGKMLGVDDYLTKPFEIEDLLAIIMGKISRNKNVKEINAKIEVLLSSVKINTIPSISEEEKSQVILLVVFWDDKTGPKLVSNFPDNGNTSFSIEKVGQQLFHAIVSLYGYEDISKAEGILLNIENFKRKGYIFFDAFQDDTVRGGERRFMIGLVAPKINYFDSLKIKEVFNDISSKIKGQKDWDIENYWEKLSTILISHF</sequence>
<evidence type="ECO:0000313" key="3">
    <source>
        <dbReference type="EMBL" id="GAH44617.1"/>
    </source>
</evidence>
<organism evidence="3">
    <name type="scientific">marine sediment metagenome</name>
    <dbReference type="NCBI Taxonomy" id="412755"/>
    <lineage>
        <taxon>unclassified sequences</taxon>
        <taxon>metagenomes</taxon>
        <taxon>ecological metagenomes</taxon>
    </lineage>
</organism>
<gene>
    <name evidence="3" type="ORF">S03H2_11883</name>
</gene>
<dbReference type="InterPro" id="IPR001789">
    <property type="entry name" value="Sig_transdc_resp-reg_receiver"/>
</dbReference>
<proteinExistence type="predicted"/>
<dbReference type="PANTHER" id="PTHR43547:SF2">
    <property type="entry name" value="HYBRID SIGNAL TRANSDUCTION HISTIDINE KINASE C"/>
    <property type="match status" value="1"/>
</dbReference>
<dbReference type="PANTHER" id="PTHR43547">
    <property type="entry name" value="TWO-COMPONENT HISTIDINE KINASE"/>
    <property type="match status" value="1"/>
</dbReference>
<dbReference type="SMART" id="SM00448">
    <property type="entry name" value="REC"/>
    <property type="match status" value="1"/>
</dbReference>
<feature type="domain" description="Response regulatory" evidence="2">
    <location>
        <begin position="1"/>
        <end position="104"/>
    </location>
</feature>
<dbReference type="SUPFAM" id="SSF52172">
    <property type="entry name" value="CheY-like"/>
    <property type="match status" value="1"/>
</dbReference>
<dbReference type="InterPro" id="IPR011006">
    <property type="entry name" value="CheY-like_superfamily"/>
</dbReference>
<dbReference type="EMBL" id="BARU01006051">
    <property type="protein sequence ID" value="GAH44617.1"/>
    <property type="molecule type" value="Genomic_DNA"/>
</dbReference>
<evidence type="ECO:0000259" key="2">
    <source>
        <dbReference type="PROSITE" id="PS50110"/>
    </source>
</evidence>
<protein>
    <recommendedName>
        <fullName evidence="2">Response regulatory domain-containing protein</fullName>
    </recommendedName>
</protein>
<comment type="caution">
    <text evidence="3">The sequence shown here is derived from an EMBL/GenBank/DDBJ whole genome shotgun (WGS) entry which is preliminary data.</text>
</comment>
<dbReference type="AlphaFoldDB" id="X1FI36"/>
<reference evidence="3" key="1">
    <citation type="journal article" date="2014" name="Front. Microbiol.">
        <title>High frequency of phylogenetically diverse reductive dehalogenase-homologous genes in deep subseafloor sedimentary metagenomes.</title>
        <authorList>
            <person name="Kawai M."/>
            <person name="Futagami T."/>
            <person name="Toyoda A."/>
            <person name="Takaki Y."/>
            <person name="Nishi S."/>
            <person name="Hori S."/>
            <person name="Arai W."/>
            <person name="Tsubouchi T."/>
            <person name="Morono Y."/>
            <person name="Uchiyama I."/>
            <person name="Ito T."/>
            <person name="Fujiyama A."/>
            <person name="Inagaki F."/>
            <person name="Takami H."/>
        </authorList>
    </citation>
    <scope>NUCLEOTIDE SEQUENCE</scope>
    <source>
        <strain evidence="3">Expedition CK06-06</strain>
    </source>
</reference>
<name>X1FI36_9ZZZZ</name>
<dbReference type="GO" id="GO:0000155">
    <property type="term" value="F:phosphorelay sensor kinase activity"/>
    <property type="evidence" value="ECO:0007669"/>
    <property type="project" value="TreeGrafter"/>
</dbReference>